<dbReference type="Proteomes" id="UP000326582">
    <property type="component" value="Chromosome 7"/>
</dbReference>
<reference evidence="2" key="1">
    <citation type="journal article" date="2019" name="MBio">
        <title>Comparative genomics for the elucidation of multidrug resistance (MDR) in Candida lusitaniae.</title>
        <authorList>
            <person name="Kannan A."/>
            <person name="Asner S.A."/>
            <person name="Trachsel E."/>
            <person name="Kelly S."/>
            <person name="Parker J."/>
            <person name="Sanglard D."/>
        </authorList>
    </citation>
    <scope>NUCLEOTIDE SEQUENCE [LARGE SCALE GENOMIC DNA]</scope>
    <source>
        <strain evidence="2">P1</strain>
    </source>
</reference>
<keyword evidence="2" id="KW-1185">Reference proteome</keyword>
<evidence type="ECO:0000313" key="2">
    <source>
        <dbReference type="Proteomes" id="UP000326582"/>
    </source>
</evidence>
<protein>
    <submittedName>
        <fullName evidence="1">Uncharacterized protein</fullName>
    </submittedName>
</protein>
<gene>
    <name evidence="1" type="ORF">EJF14_70151</name>
</gene>
<proteinExistence type="predicted"/>
<evidence type="ECO:0000313" key="1">
    <source>
        <dbReference type="EMBL" id="QFZ30083.1"/>
    </source>
</evidence>
<dbReference type="EMBL" id="CP038490">
    <property type="protein sequence ID" value="QFZ30083.1"/>
    <property type="molecule type" value="Genomic_DNA"/>
</dbReference>
<sequence>MSTSSEYSDSEMSFDKNGIFSSITHHNEVGQVFFSKRVEICEREDVFCHGSALEYRLALIKKKFAHLVIEYPPPKQCAANSDTGDIRNPFCLTQVLDVLLQTHKLIKESASSYKWVGLCLRTWEKQFGEEFKKYRVFRIKVAAAHWALFDDITYDGSIAEDSFYRSPFKLQKVIDSRGEILGEAKKLQDRFRVFLMQTESLYAHFDYARRLDGLLDLNYEYLCQISYEACSECYHQKLNGSTTYRCMHQAQSPIQKALRAVVQAHLYSPSPVFLVEDFRNLVACLQIMVNGVADAQHILITDYAEVLLPIKILLDAKIKEEKELELHRSVKLF</sequence>
<accession>A0ACD0WSG6</accession>
<name>A0ACD0WSG6_CLALS</name>
<organism evidence="1 2">
    <name type="scientific">Clavispora lusitaniae</name>
    <name type="common">Candida lusitaniae</name>
    <dbReference type="NCBI Taxonomy" id="36911"/>
    <lineage>
        <taxon>Eukaryota</taxon>
        <taxon>Fungi</taxon>
        <taxon>Dikarya</taxon>
        <taxon>Ascomycota</taxon>
        <taxon>Saccharomycotina</taxon>
        <taxon>Pichiomycetes</taxon>
        <taxon>Metschnikowiaceae</taxon>
        <taxon>Clavispora</taxon>
    </lineage>
</organism>